<feature type="compositionally biased region" description="Basic residues" evidence="1">
    <location>
        <begin position="67"/>
        <end position="82"/>
    </location>
</feature>
<name>A0A179BJD0_RHILE</name>
<feature type="compositionally biased region" description="Basic and acidic residues" evidence="1">
    <location>
        <begin position="83"/>
        <end position="109"/>
    </location>
</feature>
<dbReference type="AlphaFoldDB" id="A0A179BJD0"/>
<evidence type="ECO:0000256" key="1">
    <source>
        <dbReference type="SAM" id="MobiDB-lite"/>
    </source>
</evidence>
<protein>
    <submittedName>
        <fullName evidence="2">Uncharacterized protein</fullName>
    </submittedName>
</protein>
<comment type="caution">
    <text evidence="2">The sequence shown here is derived from an EMBL/GenBank/DDBJ whole genome shotgun (WGS) entry which is preliminary data.</text>
</comment>
<dbReference type="EMBL" id="LWBS01000359">
    <property type="protein sequence ID" value="OAP91802.1"/>
    <property type="molecule type" value="Genomic_DNA"/>
</dbReference>
<sequence>MLAVAGLGGREVAAAGMGVGFDAVWCNPAVGGGGDPAGVAAACAAACGGGNQVCNTGVMEGGGSNTRHPRHKKKGKRGKERKRGGGKEREEGGRKEDQEAIIHEGESWREGMCAVLHSGARERERRGEGAPG</sequence>
<proteinExistence type="predicted"/>
<gene>
    <name evidence="2" type="ORF">A4U53_40245</name>
</gene>
<accession>A0A179BJD0</accession>
<organism evidence="2">
    <name type="scientific">Rhizobium leguminosarum</name>
    <dbReference type="NCBI Taxonomy" id="384"/>
    <lineage>
        <taxon>Bacteria</taxon>
        <taxon>Pseudomonadati</taxon>
        <taxon>Pseudomonadota</taxon>
        <taxon>Alphaproteobacteria</taxon>
        <taxon>Hyphomicrobiales</taxon>
        <taxon>Rhizobiaceae</taxon>
        <taxon>Rhizobium/Agrobacterium group</taxon>
        <taxon>Rhizobium</taxon>
    </lineage>
</organism>
<feature type="region of interest" description="Disordered" evidence="1">
    <location>
        <begin position="57"/>
        <end position="111"/>
    </location>
</feature>
<reference evidence="2" key="1">
    <citation type="submission" date="2016-04" db="EMBL/GenBank/DDBJ databases">
        <title>Fast-growing isolate from the root nodules of Vavilovia formosa.</title>
        <authorList>
            <person name="Kimeklis A."/>
            <person name="Safronova V."/>
            <person name="Belimov A."/>
            <person name="Andronov E."/>
        </authorList>
    </citation>
    <scope>NUCLEOTIDE SEQUENCE [LARGE SCALE GENOMIC DNA]</scope>
    <source>
        <strain evidence="2">Vaf-46</strain>
    </source>
</reference>
<evidence type="ECO:0000313" key="2">
    <source>
        <dbReference type="EMBL" id="OAP91802.1"/>
    </source>
</evidence>